<organism evidence="1">
    <name type="scientific">Prevotella sp. GTC17253</name>
    <dbReference type="NCBI Taxonomy" id="3236793"/>
    <lineage>
        <taxon>Bacteria</taxon>
        <taxon>Pseudomonadati</taxon>
        <taxon>Bacteroidota</taxon>
        <taxon>Bacteroidia</taxon>
        <taxon>Bacteroidales</taxon>
        <taxon>Prevotellaceae</taxon>
        <taxon>Prevotella</taxon>
    </lineage>
</organism>
<dbReference type="EMBL" id="AP035785">
    <property type="protein sequence ID" value="BFO70083.1"/>
    <property type="molecule type" value="Genomic_DNA"/>
</dbReference>
<accession>A0AB33IL74</accession>
<gene>
    <name evidence="1" type="ORF">GTC17253_00490</name>
</gene>
<evidence type="ECO:0000313" key="1">
    <source>
        <dbReference type="EMBL" id="BFO70083.1"/>
    </source>
</evidence>
<sequence length="104" mass="11487">MGDTVAASMFEPADTHVVKTAKSKKAAVVKDSANLYYIGFGSTHELLQLVSYPSRRDTLTLGKARRLRVNGSADYDHIVRPTFFVLKSGDSIVSRLDEWKSAQP</sequence>
<name>A0AB33IL74_9BACT</name>
<reference evidence="1" key="1">
    <citation type="submission" date="2024-07" db="EMBL/GenBank/DDBJ databases">
        <title>Complete genome sequence of Prevotella sp. YM-2024 GTC17253.</title>
        <authorList>
            <person name="Hayashi M."/>
            <person name="Muto Y."/>
            <person name="Tanaka K."/>
            <person name="Niwa H."/>
        </authorList>
    </citation>
    <scope>NUCLEOTIDE SEQUENCE</scope>
    <source>
        <strain evidence="1">GTC17253</strain>
    </source>
</reference>
<proteinExistence type="predicted"/>
<protein>
    <submittedName>
        <fullName evidence="1">Uncharacterized protein</fullName>
    </submittedName>
</protein>
<dbReference type="AlphaFoldDB" id="A0AB33IL74"/>